<dbReference type="EMBL" id="JBGNUJ010000002">
    <property type="protein sequence ID" value="KAL3965547.1"/>
    <property type="molecule type" value="Genomic_DNA"/>
</dbReference>
<reference evidence="1" key="1">
    <citation type="submission" date="2024-12" db="EMBL/GenBank/DDBJ databases">
        <title>Comparative genomics and development of molecular markers within Purpureocillium lilacinum and among Purpureocillium species.</title>
        <authorList>
            <person name="Yeh Z.-Y."/>
            <person name="Ni N.-T."/>
            <person name="Lo P.-H."/>
            <person name="Mushyakhwo K."/>
            <person name="Lin C.-F."/>
            <person name="Nai Y.-S."/>
        </authorList>
    </citation>
    <scope>NUCLEOTIDE SEQUENCE</scope>
    <source>
        <strain evidence="1">NCHU-NPUST-175</strain>
    </source>
</reference>
<accession>A0ACC4EB78</accession>
<dbReference type="Proteomes" id="UP001638806">
    <property type="component" value="Unassembled WGS sequence"/>
</dbReference>
<organism evidence="1 2">
    <name type="scientific">Purpureocillium lilacinum</name>
    <name type="common">Paecilomyces lilacinus</name>
    <dbReference type="NCBI Taxonomy" id="33203"/>
    <lineage>
        <taxon>Eukaryota</taxon>
        <taxon>Fungi</taxon>
        <taxon>Dikarya</taxon>
        <taxon>Ascomycota</taxon>
        <taxon>Pezizomycotina</taxon>
        <taxon>Sordariomycetes</taxon>
        <taxon>Hypocreomycetidae</taxon>
        <taxon>Hypocreales</taxon>
        <taxon>Ophiocordycipitaceae</taxon>
        <taxon>Purpureocillium</taxon>
    </lineage>
</organism>
<proteinExistence type="predicted"/>
<gene>
    <name evidence="1" type="ORF">ACCO45_002551</name>
</gene>
<evidence type="ECO:0000313" key="2">
    <source>
        <dbReference type="Proteomes" id="UP001638806"/>
    </source>
</evidence>
<keyword evidence="2" id="KW-1185">Reference proteome</keyword>
<protein>
    <submittedName>
        <fullName evidence="1">Uncharacterized protein</fullName>
    </submittedName>
</protein>
<name>A0ACC4EB78_PURLI</name>
<comment type="caution">
    <text evidence="1">The sequence shown here is derived from an EMBL/GenBank/DDBJ whole genome shotgun (WGS) entry which is preliminary data.</text>
</comment>
<evidence type="ECO:0000313" key="1">
    <source>
        <dbReference type="EMBL" id="KAL3965547.1"/>
    </source>
</evidence>
<sequence length="98" mass="10156">MSSIRPLASPALRGALLCPSRRLLSTTIANRAVATPPRQPMYEGGDFVGDSGEPLPGKPGVLAAAAAALALGAYWMFKAKRPEPAQEATAKPDNAKAK</sequence>